<dbReference type="EMBL" id="CP118246">
    <property type="protein sequence ID" value="WDR04034.1"/>
    <property type="molecule type" value="Genomic_DNA"/>
</dbReference>
<keyword evidence="2" id="KW-1185">Reference proteome</keyword>
<protein>
    <submittedName>
        <fullName evidence="1">Uncharacterized protein</fullName>
    </submittedName>
</protein>
<organism evidence="1 2">
    <name type="scientific">Devosia algicola</name>
    <dbReference type="NCBI Taxonomy" id="3026418"/>
    <lineage>
        <taxon>Bacteria</taxon>
        <taxon>Pseudomonadati</taxon>
        <taxon>Pseudomonadota</taxon>
        <taxon>Alphaproteobacteria</taxon>
        <taxon>Hyphomicrobiales</taxon>
        <taxon>Devosiaceae</taxon>
        <taxon>Devosia</taxon>
    </lineage>
</organism>
<gene>
    <name evidence="1" type="ORF">PSQ19_08495</name>
</gene>
<reference evidence="1 2" key="1">
    <citation type="submission" date="2023-02" db="EMBL/GenBank/DDBJ databases">
        <title>Devosia algicola sp. nov., isolated from the phycosphere of marine algae.</title>
        <authorList>
            <person name="Kim J.M."/>
            <person name="Lee J.K."/>
            <person name="Choi B.J."/>
            <person name="Bayburt H."/>
            <person name="Jeon C.O."/>
        </authorList>
    </citation>
    <scope>NUCLEOTIDE SEQUENCE [LARGE SCALE GENOMIC DNA]</scope>
    <source>
        <strain evidence="1 2">G20-9</strain>
    </source>
</reference>
<dbReference type="Proteomes" id="UP001220530">
    <property type="component" value="Chromosome"/>
</dbReference>
<proteinExistence type="predicted"/>
<accession>A0ABY7YRT0</accession>
<sequence length="67" mass="7392">MIQPLLARLALVCRASTRPLKNDPKNQRNWLTTGTLSLSRALLLSRLILAASIAMSAVLHANDRIEI</sequence>
<name>A0ABY7YRT0_9HYPH</name>
<dbReference type="RefSeq" id="WP_282220419.1">
    <property type="nucleotide sequence ID" value="NZ_CP118246.1"/>
</dbReference>
<evidence type="ECO:0000313" key="2">
    <source>
        <dbReference type="Proteomes" id="UP001220530"/>
    </source>
</evidence>
<evidence type="ECO:0000313" key="1">
    <source>
        <dbReference type="EMBL" id="WDR04034.1"/>
    </source>
</evidence>